<protein>
    <submittedName>
        <fullName evidence="2">Uncharacterized protein</fullName>
    </submittedName>
</protein>
<dbReference type="AlphaFoldDB" id="A0A7X0F5M3"/>
<proteinExistence type="predicted"/>
<reference evidence="2 3" key="1">
    <citation type="submission" date="2020-08" db="EMBL/GenBank/DDBJ databases">
        <title>Genomic Encyclopedia of Type Strains, Phase IV (KMG-IV): sequencing the most valuable type-strain genomes for metagenomic binning, comparative biology and taxonomic classification.</title>
        <authorList>
            <person name="Goeker M."/>
        </authorList>
    </citation>
    <scope>NUCLEOTIDE SEQUENCE [LARGE SCALE GENOMIC DNA]</scope>
    <source>
        <strain evidence="2 3">DSM 7051</strain>
    </source>
</reference>
<feature type="compositionally biased region" description="Basic and acidic residues" evidence="1">
    <location>
        <begin position="71"/>
        <end position="90"/>
    </location>
</feature>
<dbReference type="EMBL" id="JACHOU010000002">
    <property type="protein sequence ID" value="MBB6353494.1"/>
    <property type="molecule type" value="Genomic_DNA"/>
</dbReference>
<organism evidence="2 3">
    <name type="scientific">Aminobacter aganoensis</name>
    <dbReference type="NCBI Taxonomy" id="83264"/>
    <lineage>
        <taxon>Bacteria</taxon>
        <taxon>Pseudomonadati</taxon>
        <taxon>Pseudomonadota</taxon>
        <taxon>Alphaproteobacteria</taxon>
        <taxon>Hyphomicrobiales</taxon>
        <taxon>Phyllobacteriaceae</taxon>
        <taxon>Aminobacter</taxon>
    </lineage>
</organism>
<keyword evidence="3" id="KW-1185">Reference proteome</keyword>
<feature type="region of interest" description="Disordered" evidence="1">
    <location>
        <begin position="66"/>
        <end position="90"/>
    </location>
</feature>
<accession>A0A7X0F5M3</accession>
<name>A0A7X0F5M3_9HYPH</name>
<dbReference type="RefSeq" id="WP_184698571.1">
    <property type="nucleotide sequence ID" value="NZ_BAABEG010000001.1"/>
</dbReference>
<gene>
    <name evidence="2" type="ORF">GGR00_001262</name>
</gene>
<evidence type="ECO:0000313" key="3">
    <source>
        <dbReference type="Proteomes" id="UP000536262"/>
    </source>
</evidence>
<sequence>MLSIKHIQPSGEETIYASPIVNYVPTADFRRSPPTLWIEPVGHSSPDPRLPLTGGICFVMNENGKTVSRYDLGDDPRDPTDYGRNPDHSA</sequence>
<evidence type="ECO:0000313" key="2">
    <source>
        <dbReference type="EMBL" id="MBB6353494.1"/>
    </source>
</evidence>
<dbReference type="Proteomes" id="UP000536262">
    <property type="component" value="Unassembled WGS sequence"/>
</dbReference>
<comment type="caution">
    <text evidence="2">The sequence shown here is derived from an EMBL/GenBank/DDBJ whole genome shotgun (WGS) entry which is preliminary data.</text>
</comment>
<evidence type="ECO:0000256" key="1">
    <source>
        <dbReference type="SAM" id="MobiDB-lite"/>
    </source>
</evidence>